<reference evidence="1" key="1">
    <citation type="submission" date="2019-11" db="EMBL/GenBank/DDBJ databases">
        <title>Leishmania tarentolae CDS.</title>
        <authorList>
            <person name="Goto Y."/>
            <person name="Yamagishi J."/>
        </authorList>
    </citation>
    <scope>NUCLEOTIDE SEQUENCE [LARGE SCALE GENOMIC DNA]</scope>
    <source>
        <strain evidence="1">Parrot Tar II</strain>
    </source>
</reference>
<comment type="caution">
    <text evidence="1">The sequence shown here is derived from an EMBL/GenBank/DDBJ whole genome shotgun (WGS) entry which is preliminary data.</text>
</comment>
<dbReference type="GO" id="GO:0006974">
    <property type="term" value="P:DNA damage response"/>
    <property type="evidence" value="ECO:0007669"/>
    <property type="project" value="InterPro"/>
</dbReference>
<dbReference type="InterPro" id="IPR037151">
    <property type="entry name" value="AlkB-like_sf"/>
</dbReference>
<dbReference type="GO" id="GO:0005759">
    <property type="term" value="C:mitochondrial matrix"/>
    <property type="evidence" value="ECO:0007669"/>
    <property type="project" value="TreeGrafter"/>
</dbReference>
<organism evidence="1 2">
    <name type="scientific">Leishmania tarentolae</name>
    <name type="common">Sauroleishmania tarentolae</name>
    <dbReference type="NCBI Taxonomy" id="5689"/>
    <lineage>
        <taxon>Eukaryota</taxon>
        <taxon>Discoba</taxon>
        <taxon>Euglenozoa</taxon>
        <taxon>Kinetoplastea</taxon>
        <taxon>Metakinetoplastina</taxon>
        <taxon>Trypanosomatida</taxon>
        <taxon>Trypanosomatidae</taxon>
        <taxon>Leishmaniinae</taxon>
        <taxon>Leishmania</taxon>
        <taxon>lizard Leishmania</taxon>
    </lineage>
</organism>
<keyword evidence="2" id="KW-1185">Reference proteome</keyword>
<protein>
    <recommendedName>
        <fullName evidence="3">Alpha-ketoglutarate-dependent dioxygenase AlkB-like domain-containing protein</fullName>
    </recommendedName>
</protein>
<dbReference type="OrthoDB" id="28127at2759"/>
<dbReference type="InterPro" id="IPR032870">
    <property type="entry name" value="ALKBH7-like"/>
</dbReference>
<dbReference type="PANTHER" id="PTHR21052">
    <property type="entry name" value="SPERMATOGENESIS ASSOCIATED 11-RELATED"/>
    <property type="match status" value="1"/>
</dbReference>
<evidence type="ECO:0000313" key="1">
    <source>
        <dbReference type="EMBL" id="GET90200.1"/>
    </source>
</evidence>
<proteinExistence type="predicted"/>
<dbReference type="SUPFAM" id="SSF51197">
    <property type="entry name" value="Clavaminate synthase-like"/>
    <property type="match status" value="1"/>
</dbReference>
<dbReference type="Gene3D" id="2.60.120.590">
    <property type="entry name" value="Alpha-ketoglutarate-dependent dioxygenase AlkB-like"/>
    <property type="match status" value="1"/>
</dbReference>
<evidence type="ECO:0000313" key="2">
    <source>
        <dbReference type="Proteomes" id="UP000419144"/>
    </source>
</evidence>
<dbReference type="AlphaFoldDB" id="A0A640KKE3"/>
<dbReference type="EMBL" id="BLBS01000039">
    <property type="protein sequence ID" value="GET90200.1"/>
    <property type="molecule type" value="Genomic_DNA"/>
</dbReference>
<dbReference type="Proteomes" id="UP000419144">
    <property type="component" value="Unassembled WGS sequence"/>
</dbReference>
<name>A0A640KKE3_LEITA</name>
<dbReference type="VEuPathDB" id="TriTrypDB:LtaPh_2827700"/>
<gene>
    <name evidence="1" type="ORF">LtaPh_2827700</name>
</gene>
<sequence>MGGLPLPVSAEREARADVCVDMLTLARTLHVALFCSTLPPLAVVHPEAQCSFTCAGSRFVCVCVCTSLTLPASLGHLRRRMRVVSRRWLQVSPATGVVAAPPSLLSMRRAPSFVHPPAEDAIGKDVKATPANWVTAYVLPEVISEQEEKTLLDFSEPWFERLSYNDGHMDGLIHHYKEFYRSYAAIRQAAETGSDAGLNMPRANLEVDLPLVSGALSRVHDLAQTYLPHIPIDDRVHFLRLAGSGFIRAHVDESRNSTGIVAGLCLSAGRVMTLTHPEYPRERVELMLAPRCLYMLIGRARYDWEHSVDWVGDDDEHIRRIQKSLVVEGTPISFDGAATPYRRFDRTAIIFRGVSPMTLLARRMQQRG</sequence>
<evidence type="ECO:0008006" key="3">
    <source>
        <dbReference type="Google" id="ProtNLM"/>
    </source>
</evidence>
<dbReference type="PANTHER" id="PTHR21052:SF0">
    <property type="entry name" value="ALPHA-KETOGLUTARATE-DEPENDENT DIOXYGENASE ALKB HOMOLOG 7, MITOCHONDRIAL"/>
    <property type="match status" value="1"/>
</dbReference>
<dbReference type="GO" id="GO:0006631">
    <property type="term" value="P:fatty acid metabolic process"/>
    <property type="evidence" value="ECO:0007669"/>
    <property type="project" value="TreeGrafter"/>
</dbReference>
<accession>A0A640KKE3</accession>